<gene>
    <name evidence="3" type="ORF">DID88_003825</name>
</gene>
<comment type="caution">
    <text evidence="3">The sequence shown here is derived from an EMBL/GenBank/DDBJ whole genome shotgun (WGS) entry which is preliminary data.</text>
</comment>
<feature type="region of interest" description="Disordered" evidence="1">
    <location>
        <begin position="22"/>
        <end position="54"/>
    </location>
</feature>
<evidence type="ECO:0000256" key="1">
    <source>
        <dbReference type="SAM" id="MobiDB-lite"/>
    </source>
</evidence>
<dbReference type="InterPro" id="IPR053008">
    <property type="entry name" value="Phomopsin_biosynth_assoc"/>
</dbReference>
<organism evidence="3 4">
    <name type="scientific">Monilinia fructigena</name>
    <dbReference type="NCBI Taxonomy" id="38457"/>
    <lineage>
        <taxon>Eukaryota</taxon>
        <taxon>Fungi</taxon>
        <taxon>Dikarya</taxon>
        <taxon>Ascomycota</taxon>
        <taxon>Pezizomycotina</taxon>
        <taxon>Leotiomycetes</taxon>
        <taxon>Helotiales</taxon>
        <taxon>Sclerotiniaceae</taxon>
        <taxon>Monilinia</taxon>
    </lineage>
</organism>
<dbReference type="OrthoDB" id="3501153at2759"/>
<keyword evidence="2" id="KW-0472">Membrane</keyword>
<keyword evidence="2" id="KW-1133">Transmembrane helix</keyword>
<feature type="transmembrane region" description="Helical" evidence="2">
    <location>
        <begin position="73"/>
        <end position="93"/>
    </location>
</feature>
<sequence length="277" mass="30915">MPLRALGTSVVGKVKTVLNRDSHGYSETSNEEDEQFLSMRGQSGRGNYDSEKLPNEQEYIGHPSRRFWNCSTITAVVSSILAAILLFTVVSLYDRKSSINYIPAITPDLQPGGWPMVEGGKEVIVDCGSTPAEAQAKGCVWDLMSFSWTHPACYNKNISDEFLDKYGPFTFHANINKKPGYELTQDELPYVRSVTPETKVPMVWAQEHYHTAHCAYIMKLLHIAAMSGHLVTNEGIGMGHTNHCVGVFLDPTREPFSKITTRVELLFGKCVQIRVVN</sequence>
<dbReference type="Proteomes" id="UP000249056">
    <property type="component" value="Unassembled WGS sequence"/>
</dbReference>
<evidence type="ECO:0000256" key="2">
    <source>
        <dbReference type="SAM" id="Phobius"/>
    </source>
</evidence>
<dbReference type="AlphaFoldDB" id="A0A395ITD3"/>
<dbReference type="EMBL" id="QKRW01000019">
    <property type="protein sequence ID" value="RAL63401.1"/>
    <property type="molecule type" value="Genomic_DNA"/>
</dbReference>
<keyword evidence="2" id="KW-0812">Transmembrane</keyword>
<dbReference type="PANTHER" id="PTHR35896:SF3">
    <property type="entry name" value="MAJOR FACILITATOR SUPERFAMILY TRANSPORTER"/>
    <property type="match status" value="1"/>
</dbReference>
<proteinExistence type="predicted"/>
<evidence type="ECO:0000313" key="3">
    <source>
        <dbReference type="EMBL" id="RAL63401.1"/>
    </source>
</evidence>
<protein>
    <submittedName>
        <fullName evidence="3">Uncharacterized protein</fullName>
    </submittedName>
</protein>
<name>A0A395ITD3_9HELO</name>
<evidence type="ECO:0000313" key="4">
    <source>
        <dbReference type="Proteomes" id="UP000249056"/>
    </source>
</evidence>
<accession>A0A395ITD3</accession>
<keyword evidence="4" id="KW-1185">Reference proteome</keyword>
<reference evidence="3 4" key="1">
    <citation type="submission" date="2018-06" db="EMBL/GenBank/DDBJ databases">
        <title>Genome Sequence of the Brown Rot Fungal Pathogen Monilinia fructigena.</title>
        <authorList>
            <person name="Landi L."/>
            <person name="De Miccolis Angelini R.M."/>
            <person name="Pollastro S."/>
            <person name="Abate D."/>
            <person name="Faretra F."/>
            <person name="Romanazzi G."/>
        </authorList>
    </citation>
    <scope>NUCLEOTIDE SEQUENCE [LARGE SCALE GENOMIC DNA]</scope>
    <source>
        <strain evidence="3 4">Mfrg269</strain>
    </source>
</reference>
<dbReference type="PANTHER" id="PTHR35896">
    <property type="entry name" value="IG-LIKE DOMAIN-CONTAINING PROTEIN"/>
    <property type="match status" value="1"/>
</dbReference>